<dbReference type="KEGG" id="ker:91099220"/>
<feature type="compositionally biased region" description="Polar residues" evidence="1">
    <location>
        <begin position="100"/>
        <end position="115"/>
    </location>
</feature>
<evidence type="ECO:0000313" key="2">
    <source>
        <dbReference type="EMBL" id="WWD02377.1"/>
    </source>
</evidence>
<dbReference type="AlphaFoldDB" id="A0AAX4K9I6"/>
<feature type="region of interest" description="Disordered" evidence="1">
    <location>
        <begin position="79"/>
        <end position="115"/>
    </location>
</feature>
<reference evidence="2 3" key="1">
    <citation type="submission" date="2024-01" db="EMBL/GenBank/DDBJ databases">
        <title>Comparative genomics of Cryptococcus and Kwoniella reveals pathogenesis evolution and contrasting modes of karyotype evolution via chromosome fusion or intercentromeric recombination.</title>
        <authorList>
            <person name="Coelho M.A."/>
            <person name="David-Palma M."/>
            <person name="Shea T."/>
            <person name="Bowers K."/>
            <person name="McGinley-Smith S."/>
            <person name="Mohammad A.W."/>
            <person name="Gnirke A."/>
            <person name="Yurkov A.M."/>
            <person name="Nowrousian M."/>
            <person name="Sun S."/>
            <person name="Cuomo C.A."/>
            <person name="Heitman J."/>
        </authorList>
    </citation>
    <scope>NUCLEOTIDE SEQUENCE [LARGE SCALE GENOMIC DNA]</scope>
    <source>
        <strain evidence="2 3">PYCC6329</strain>
    </source>
</reference>
<dbReference type="Proteomes" id="UP001358614">
    <property type="component" value="Chromosome 1"/>
</dbReference>
<evidence type="ECO:0000313" key="3">
    <source>
        <dbReference type="Proteomes" id="UP001358614"/>
    </source>
</evidence>
<feature type="region of interest" description="Disordered" evidence="1">
    <location>
        <begin position="28"/>
        <end position="47"/>
    </location>
</feature>
<organism evidence="2 3">
    <name type="scientific">Kwoniella europaea PYCC6329</name>
    <dbReference type="NCBI Taxonomy" id="1423913"/>
    <lineage>
        <taxon>Eukaryota</taxon>
        <taxon>Fungi</taxon>
        <taxon>Dikarya</taxon>
        <taxon>Basidiomycota</taxon>
        <taxon>Agaricomycotina</taxon>
        <taxon>Tremellomycetes</taxon>
        <taxon>Tremellales</taxon>
        <taxon>Cryptococcaceae</taxon>
        <taxon>Kwoniella</taxon>
    </lineage>
</organism>
<dbReference type="GeneID" id="91099220"/>
<dbReference type="EMBL" id="CP144089">
    <property type="protein sequence ID" value="WWD02377.1"/>
    <property type="molecule type" value="Genomic_DNA"/>
</dbReference>
<dbReference type="RefSeq" id="XP_066080344.1">
    <property type="nucleotide sequence ID" value="XM_066224247.1"/>
</dbReference>
<gene>
    <name evidence="2" type="ORF">V865_000416</name>
</gene>
<feature type="compositionally biased region" description="Polar residues" evidence="1">
    <location>
        <begin position="160"/>
        <end position="174"/>
    </location>
</feature>
<accession>A0AAX4K9I6</accession>
<proteinExistence type="predicted"/>
<feature type="region of interest" description="Disordered" evidence="1">
    <location>
        <begin position="147"/>
        <end position="180"/>
    </location>
</feature>
<evidence type="ECO:0000256" key="1">
    <source>
        <dbReference type="SAM" id="MobiDB-lite"/>
    </source>
</evidence>
<feature type="compositionally biased region" description="Low complexity" evidence="1">
    <location>
        <begin position="149"/>
        <end position="159"/>
    </location>
</feature>
<protein>
    <submittedName>
        <fullName evidence="2">Uncharacterized protein</fullName>
    </submittedName>
</protein>
<keyword evidence="3" id="KW-1185">Reference proteome</keyword>
<sequence length="180" mass="20043">MSTEYFQYLDPSQYSLQTLDNCSISSELNVQPTEGHGENRTHTRRPCSNGSTSFFSRATTAAYTFLTSCVPTRSERLRGGTCERVPQTQIDPQDDPLTYAQATSDESPPNYVEDTTVSNPLAADARDVDELIAGLLWDIHGFLDDSSRSRYSSSPRSSSQEQSMARNRSHNNLSRLFGDV</sequence>
<name>A0AAX4K9I6_9TREE</name>